<reference evidence="2" key="1">
    <citation type="submission" date="2015-04" db="UniProtKB">
        <authorList>
            <consortium name="EnsemblPlants"/>
        </authorList>
    </citation>
    <scope>IDENTIFICATION</scope>
</reference>
<dbReference type="Proteomes" id="UP000026961">
    <property type="component" value="Chromosome 6"/>
</dbReference>
<reference evidence="2" key="2">
    <citation type="submission" date="2018-05" db="EMBL/GenBank/DDBJ databases">
        <title>OgluRS3 (Oryza glumaepatula Reference Sequence Version 3).</title>
        <authorList>
            <person name="Zhang J."/>
            <person name="Kudrna D."/>
            <person name="Lee S."/>
            <person name="Talag J."/>
            <person name="Welchert J."/>
            <person name="Wing R.A."/>
        </authorList>
    </citation>
    <scope>NUCLEOTIDE SEQUENCE [LARGE SCALE GENOMIC DNA]</scope>
</reference>
<organism evidence="2">
    <name type="scientific">Oryza glumipatula</name>
    <dbReference type="NCBI Taxonomy" id="40148"/>
    <lineage>
        <taxon>Eukaryota</taxon>
        <taxon>Viridiplantae</taxon>
        <taxon>Streptophyta</taxon>
        <taxon>Embryophyta</taxon>
        <taxon>Tracheophyta</taxon>
        <taxon>Spermatophyta</taxon>
        <taxon>Magnoliopsida</taxon>
        <taxon>Liliopsida</taxon>
        <taxon>Poales</taxon>
        <taxon>Poaceae</taxon>
        <taxon>BOP clade</taxon>
        <taxon>Oryzoideae</taxon>
        <taxon>Oryzeae</taxon>
        <taxon>Oryzinae</taxon>
        <taxon>Oryza</taxon>
    </lineage>
</organism>
<keyword evidence="3" id="KW-1185">Reference proteome</keyword>
<dbReference type="HOGENOM" id="CLU_2708825_0_0_1"/>
<accession>A0A0E0ABD3</accession>
<feature type="compositionally biased region" description="Low complexity" evidence="1">
    <location>
        <begin position="40"/>
        <end position="52"/>
    </location>
</feature>
<dbReference type="AlphaFoldDB" id="A0A0E0ABD3"/>
<sequence length="73" mass="7011">MAADVLVGRRAGAPCAGGGESARETKTGGGAARDSGVSGAGSWDSESSSLAGTRAGKQPAGAPPIQSYECLSD</sequence>
<protein>
    <submittedName>
        <fullName evidence="2">Uncharacterized protein</fullName>
    </submittedName>
</protein>
<evidence type="ECO:0000256" key="1">
    <source>
        <dbReference type="SAM" id="MobiDB-lite"/>
    </source>
</evidence>
<dbReference type="Gramene" id="OGLUM06G20730.1">
    <property type="protein sequence ID" value="OGLUM06G20730.1"/>
    <property type="gene ID" value="OGLUM06G20730"/>
</dbReference>
<evidence type="ECO:0000313" key="2">
    <source>
        <dbReference type="EnsemblPlants" id="OGLUM06G20730.1"/>
    </source>
</evidence>
<proteinExistence type="predicted"/>
<name>A0A0E0ABD3_9ORYZ</name>
<evidence type="ECO:0000313" key="3">
    <source>
        <dbReference type="Proteomes" id="UP000026961"/>
    </source>
</evidence>
<feature type="region of interest" description="Disordered" evidence="1">
    <location>
        <begin position="1"/>
        <end position="73"/>
    </location>
</feature>
<dbReference type="EnsemblPlants" id="OGLUM06G20730.1">
    <property type="protein sequence ID" value="OGLUM06G20730.1"/>
    <property type="gene ID" value="OGLUM06G20730"/>
</dbReference>